<dbReference type="Pfam" id="PF01170">
    <property type="entry name" value="UPF0020"/>
    <property type="match status" value="1"/>
</dbReference>
<proteinExistence type="inferred from homology"/>
<dbReference type="InterPro" id="IPR029063">
    <property type="entry name" value="SAM-dependent_MTases_sf"/>
</dbReference>
<dbReference type="GO" id="GO:0009307">
    <property type="term" value="P:DNA restriction-modification system"/>
    <property type="evidence" value="ECO:0007669"/>
    <property type="project" value="UniProtKB-KW"/>
</dbReference>
<evidence type="ECO:0000256" key="5">
    <source>
        <dbReference type="ARBA" id="ARBA00022691"/>
    </source>
</evidence>
<accession>O52711</accession>
<organism evidence="9">
    <name type="scientific">Saccharopolyspora sp</name>
    <dbReference type="NCBI Taxonomy" id="33915"/>
    <lineage>
        <taxon>Bacteria</taxon>
        <taxon>Bacillati</taxon>
        <taxon>Actinomycetota</taxon>
        <taxon>Actinomycetes</taxon>
        <taxon>Pseudonocardiales</taxon>
        <taxon>Pseudonocardiaceae</taxon>
        <taxon>Saccharopolyspora</taxon>
    </lineage>
</organism>
<evidence type="ECO:0000256" key="2">
    <source>
        <dbReference type="ARBA" id="ARBA00012185"/>
    </source>
</evidence>
<protein>
    <recommendedName>
        <fullName evidence="2">site-specific DNA-methyltransferase (cytosine-N(4)-specific)</fullName>
        <ecNumber evidence="2">2.1.1.113</ecNumber>
    </recommendedName>
</protein>
<dbReference type="GO" id="GO:0003677">
    <property type="term" value="F:DNA binding"/>
    <property type="evidence" value="ECO:0007669"/>
    <property type="project" value="InterPro"/>
</dbReference>
<gene>
    <name evidence="9" type="primary">sapIM1</name>
</gene>
<dbReference type="GO" id="GO:0015667">
    <property type="term" value="F:site-specific DNA-methyltransferase (cytosine-N4-specific) activity"/>
    <property type="evidence" value="ECO:0007669"/>
    <property type="project" value="UniProtKB-EC"/>
</dbReference>
<dbReference type="EMBL" id="AF045021">
    <property type="protein sequence ID" value="AAC97183.1"/>
    <property type="molecule type" value="Genomic_DNA"/>
</dbReference>
<name>O52711_9PSEU</name>
<dbReference type="SUPFAM" id="SSF53335">
    <property type="entry name" value="S-adenosyl-L-methionine-dependent methyltransferases"/>
    <property type="match status" value="1"/>
</dbReference>
<evidence type="ECO:0000259" key="8">
    <source>
        <dbReference type="Pfam" id="PF01170"/>
    </source>
</evidence>
<keyword evidence="5" id="KW-0949">S-adenosyl-L-methionine</keyword>
<sequence length="376" mass="42094">MLETLELVNKIAEFQRKLPYTQDDYKSRSWGHPLHSLCSYQGKLKPSLAHWLVKTFSPEGGTVLDPMGGVGTIAFEAALTGRVGITNDKSPLAATVTAGKLAPSSILEAEEAIGRLAEDIESVDLSAADYEAANFGLNARVSDYYHPDTLKEILRARRIFSERREAYPAFVWASLLHVLHGNRPYALSRISHPITPFNPSGVAEYRSVVEKIAHRARLALRNPLPEAFTSGAAIEGDFRDLSEHINEPVDAIITSPPFMGMRFDRPNWLRLWFCGWDAEDFWTTSLGFLERHQVKSRDSYIDFFEMSIKTLKQDGLLVMHLGSGGKKNLVNDLKSLAVPLFELAGEVIEDVDDHQTHGIRDRGLTTKHHLLFFKPA</sequence>
<comment type="similarity">
    <text evidence="1">Belongs to the N(4)/N(6)-methyltransferase family. N(4) subfamily.</text>
</comment>
<dbReference type="PROSITE" id="PS00093">
    <property type="entry name" value="N4_MTASE"/>
    <property type="match status" value="1"/>
</dbReference>
<dbReference type="EC" id="2.1.1.113" evidence="2"/>
<evidence type="ECO:0000256" key="7">
    <source>
        <dbReference type="ARBA" id="ARBA00049120"/>
    </source>
</evidence>
<evidence type="ECO:0000256" key="1">
    <source>
        <dbReference type="ARBA" id="ARBA00010203"/>
    </source>
</evidence>
<reference evidence="9" key="1">
    <citation type="journal article" date="1998" name="Mol. Gen. Genet.">
        <title>Cloning and expression of the ApaLI, NspI, NspHI, SacI, ScaI, and SapI restriction-modification systems in Escherichia coli.</title>
        <authorList>
            <person name="Xu S.Y."/>
            <person name="Xiao J.P."/>
            <person name="Ettwiller L."/>
            <person name="Holden M."/>
            <person name="Aliotta J."/>
            <person name="Poh C.L."/>
            <person name="Dalton M."/>
            <person name="Robinson D.P."/>
            <person name="Petronzio T.R."/>
            <person name="Moran L."/>
            <person name="Ganatra M."/>
            <person name="Ware J."/>
            <person name="Slatko B."/>
            <person name="Benner J."/>
        </authorList>
    </citation>
    <scope>NUCLEOTIDE SEQUENCE</scope>
</reference>
<keyword evidence="3 9" id="KW-0489">Methyltransferase</keyword>
<comment type="catalytic activity">
    <reaction evidence="7">
        <text>a 2'-deoxycytidine in DNA + S-adenosyl-L-methionine = an N(4)-methyl-2'-deoxycytidine in DNA + S-adenosyl-L-homocysteine + H(+)</text>
        <dbReference type="Rhea" id="RHEA:16857"/>
        <dbReference type="Rhea" id="RHEA-COMP:11369"/>
        <dbReference type="Rhea" id="RHEA-COMP:13674"/>
        <dbReference type="ChEBI" id="CHEBI:15378"/>
        <dbReference type="ChEBI" id="CHEBI:57856"/>
        <dbReference type="ChEBI" id="CHEBI:59789"/>
        <dbReference type="ChEBI" id="CHEBI:85452"/>
        <dbReference type="ChEBI" id="CHEBI:137933"/>
        <dbReference type="EC" id="2.1.1.113"/>
    </reaction>
</comment>
<evidence type="ECO:0000256" key="4">
    <source>
        <dbReference type="ARBA" id="ARBA00022679"/>
    </source>
</evidence>
<keyword evidence="4 9" id="KW-0808">Transferase</keyword>
<feature type="domain" description="Ribosomal RNA large subunit methyltransferase K/L-like methyltransferase" evidence="8">
    <location>
        <begin position="38"/>
        <end position="85"/>
    </location>
</feature>
<keyword evidence="6" id="KW-0680">Restriction system</keyword>
<dbReference type="InterPro" id="IPR017985">
    <property type="entry name" value="MeTrfase_CN4_CS"/>
</dbReference>
<dbReference type="AlphaFoldDB" id="O52711"/>
<reference evidence="9" key="2">
    <citation type="submission" date="2005-03" db="EMBL/GenBank/DDBJ databases">
        <authorList>
            <person name="Xu S.-Y."/>
            <person name="Xiao J.-P."/>
            <person name="Poh C.L."/>
            <person name="Maunus R.E."/>
        </authorList>
    </citation>
    <scope>NUCLEOTIDE SEQUENCE</scope>
</reference>
<dbReference type="GO" id="GO:0032259">
    <property type="term" value="P:methylation"/>
    <property type="evidence" value="ECO:0007669"/>
    <property type="project" value="UniProtKB-KW"/>
</dbReference>
<evidence type="ECO:0000313" key="9">
    <source>
        <dbReference type="EMBL" id="AAC97183.1"/>
    </source>
</evidence>
<dbReference type="InterPro" id="IPR000241">
    <property type="entry name" value="RlmKL-like_Mtase"/>
</dbReference>
<dbReference type="Gene3D" id="3.40.50.150">
    <property type="entry name" value="Vaccinia Virus protein VP39"/>
    <property type="match status" value="2"/>
</dbReference>
<dbReference type="PRO" id="PR:O52711"/>
<evidence type="ECO:0000256" key="6">
    <source>
        <dbReference type="ARBA" id="ARBA00022747"/>
    </source>
</evidence>
<evidence type="ECO:0000256" key="3">
    <source>
        <dbReference type="ARBA" id="ARBA00022603"/>
    </source>
</evidence>
<dbReference type="BRENDA" id="2.1.1.113">
    <property type="organism ID" value="5520"/>
</dbReference>